<evidence type="ECO:0000313" key="2">
    <source>
        <dbReference type="EMBL" id="MDQ9172069.1"/>
    </source>
</evidence>
<protein>
    <submittedName>
        <fullName evidence="2">Uncharacterized protein</fullName>
    </submittedName>
</protein>
<dbReference type="Proteomes" id="UP001225596">
    <property type="component" value="Unassembled WGS sequence"/>
</dbReference>
<feature type="chain" id="PRO_5046982473" evidence="1">
    <location>
        <begin position="24"/>
        <end position="151"/>
    </location>
</feature>
<dbReference type="RefSeq" id="WP_338438071.1">
    <property type="nucleotide sequence ID" value="NZ_JAUYVH010000015.1"/>
</dbReference>
<sequence>MKFKLIKILCIASLSLAAAGVWAAGGVSMNVPGSTDAAGRKMLTFIAKDPPGVRCNGNLQVAAEVANTYRVPIQLIPSSLAPNLPAPSVFYGNEMLAADGKDHNGAVSFQMVSDVLDVEGVPKQAKEGLLFNTNVRRNFDGLKDSIKSGGK</sequence>
<accession>A0ABU1BVF6</accession>
<feature type="signal peptide" evidence="1">
    <location>
        <begin position="1"/>
        <end position="23"/>
    </location>
</feature>
<keyword evidence="1" id="KW-0732">Signal</keyword>
<dbReference type="EMBL" id="JAUYVH010000015">
    <property type="protein sequence ID" value="MDQ9172069.1"/>
    <property type="molecule type" value="Genomic_DNA"/>
</dbReference>
<name>A0ABU1BVF6_9BURK</name>
<reference evidence="2 3" key="1">
    <citation type="submission" date="2023-08" db="EMBL/GenBank/DDBJ databases">
        <title>Oxalobacteraceae gen .nov., isolated from river sludge outside the plant.</title>
        <authorList>
            <person name="Zhao S.Y."/>
        </authorList>
    </citation>
    <scope>NUCLEOTIDE SEQUENCE [LARGE SCALE GENOMIC DNA]</scope>
    <source>
        <strain evidence="2 3">R-40</strain>
    </source>
</reference>
<keyword evidence="3" id="KW-1185">Reference proteome</keyword>
<gene>
    <name evidence="2" type="ORF">Q8A64_16780</name>
</gene>
<evidence type="ECO:0000256" key="1">
    <source>
        <dbReference type="SAM" id="SignalP"/>
    </source>
</evidence>
<evidence type="ECO:0000313" key="3">
    <source>
        <dbReference type="Proteomes" id="UP001225596"/>
    </source>
</evidence>
<proteinExistence type="predicted"/>
<organism evidence="2 3">
    <name type="scientific">Keguizhuia sedimenti</name>
    <dbReference type="NCBI Taxonomy" id="3064264"/>
    <lineage>
        <taxon>Bacteria</taxon>
        <taxon>Pseudomonadati</taxon>
        <taxon>Pseudomonadota</taxon>
        <taxon>Betaproteobacteria</taxon>
        <taxon>Burkholderiales</taxon>
        <taxon>Oxalobacteraceae</taxon>
        <taxon>Keguizhuia</taxon>
    </lineage>
</organism>
<comment type="caution">
    <text evidence="2">The sequence shown here is derived from an EMBL/GenBank/DDBJ whole genome shotgun (WGS) entry which is preliminary data.</text>
</comment>